<proteinExistence type="predicted"/>
<dbReference type="InterPro" id="IPR011527">
    <property type="entry name" value="ABC1_TM_dom"/>
</dbReference>
<feature type="domain" description="ABC transporter" evidence="8">
    <location>
        <begin position="346"/>
        <end position="582"/>
    </location>
</feature>
<feature type="transmembrane region" description="Helical" evidence="7">
    <location>
        <begin position="68"/>
        <end position="88"/>
    </location>
</feature>
<keyword evidence="2 7" id="KW-0812">Transmembrane</keyword>
<dbReference type="InterPro" id="IPR017871">
    <property type="entry name" value="ABC_transporter-like_CS"/>
</dbReference>
<dbReference type="Pfam" id="PF00005">
    <property type="entry name" value="ABC_tran"/>
    <property type="match status" value="1"/>
</dbReference>
<dbReference type="PANTHER" id="PTHR43394">
    <property type="entry name" value="ATP-DEPENDENT PERMEASE MDL1, MITOCHONDRIAL"/>
    <property type="match status" value="1"/>
</dbReference>
<organism evidence="10 11">
    <name type="scientific">Pseudomonas lutea</name>
    <dbReference type="NCBI Taxonomy" id="243924"/>
    <lineage>
        <taxon>Bacteria</taxon>
        <taxon>Pseudomonadati</taxon>
        <taxon>Pseudomonadota</taxon>
        <taxon>Gammaproteobacteria</taxon>
        <taxon>Pseudomonadales</taxon>
        <taxon>Pseudomonadaceae</taxon>
        <taxon>Pseudomonas</taxon>
    </lineage>
</organism>
<dbReference type="CDD" id="cd18575">
    <property type="entry name" value="ABC_6TM_bac_exporter_ABCB8_10_like"/>
    <property type="match status" value="1"/>
</dbReference>
<evidence type="ECO:0000256" key="5">
    <source>
        <dbReference type="ARBA" id="ARBA00022989"/>
    </source>
</evidence>
<dbReference type="Pfam" id="PF00664">
    <property type="entry name" value="ABC_membrane"/>
    <property type="match status" value="1"/>
</dbReference>
<keyword evidence="4 10" id="KW-0067">ATP-binding</keyword>
<comment type="subcellular location">
    <subcellularLocation>
        <location evidence="1">Cell membrane</location>
        <topology evidence="1">Multi-pass membrane protein</topology>
    </subcellularLocation>
</comment>
<feature type="transmembrane region" description="Helical" evidence="7">
    <location>
        <begin position="168"/>
        <end position="186"/>
    </location>
</feature>
<dbReference type="SMART" id="SM00382">
    <property type="entry name" value="AAA"/>
    <property type="match status" value="1"/>
</dbReference>
<dbReference type="RefSeq" id="WP_037013447.1">
    <property type="nucleotide sequence ID" value="NZ_JRMB01000002.1"/>
</dbReference>
<evidence type="ECO:0000256" key="4">
    <source>
        <dbReference type="ARBA" id="ARBA00022840"/>
    </source>
</evidence>
<dbReference type="GO" id="GO:0015421">
    <property type="term" value="F:ABC-type oligopeptide transporter activity"/>
    <property type="evidence" value="ECO:0007669"/>
    <property type="project" value="TreeGrafter"/>
</dbReference>
<dbReference type="FunFam" id="3.40.50.300:FF:000218">
    <property type="entry name" value="Multidrug ABC transporter ATP-binding protein"/>
    <property type="match status" value="1"/>
</dbReference>
<feature type="transmembrane region" description="Helical" evidence="7">
    <location>
        <begin position="250"/>
        <end position="272"/>
    </location>
</feature>
<comment type="caution">
    <text evidence="10">The sequence shown here is derived from an EMBL/GenBank/DDBJ whole genome shotgun (WGS) entry which is preliminary data.</text>
</comment>
<dbReference type="NCBIfam" id="TIGR02204">
    <property type="entry name" value="MsbA_rel"/>
    <property type="match status" value="1"/>
</dbReference>
<dbReference type="Gene3D" id="3.40.50.300">
    <property type="entry name" value="P-loop containing nucleotide triphosphate hydrolases"/>
    <property type="match status" value="1"/>
</dbReference>
<sequence length="592" mass="63999">MASVFSGRQRHAIRLALRLIAPYCKQAFGALLALVVTAAITLSMGQGIRLMVDQGFMTRSPALLNETIGLFMGLVVALAVGTFARFYLVSWIGERVVADLRKQVFDHLVSLHPGFYENNRSSEIQSRLTADTTLLQSVIGSSLSMFLRNALMVIGGIILLFFTNPKLTSIVVVALPLVIGPILIFGRRVRSLSRESQDRVADVGSYVSEALGQIKTVQAYNHQAQDRQRFARTAEDAFDTARKRILQRSWLITLVIVLVLGAVGVMLWVGGMDVIAGRISGGELAAFVFYSLIVGSAFGTLSEVIGEMQRAAGAAERITELLQARSEIAAPASDLLTLPARISGRLVLENLTFAYPSRAERNAVDGLTLSIEAGETLALVGPSGAGKSTLFDLLLRFYDPQQGQVLIEGVPVERLDPLDLRRCFAWVSQTPALFFGTVEDNIRYGNPAASVEQVQAAARIAHAHEFIELLPQGYQTHLGDGGMGLSGGQRQRLAIARALLADAPILLLDEATSALDAQSEHLIQQALPTLMKGRTTLVIAHRLATVQNADRIAVMDQGKLVAVGTHRELIASNPLYARLAALQFNAGNEEVG</sequence>
<dbReference type="OrthoDB" id="9806127at2"/>
<dbReference type="PROSITE" id="PS00211">
    <property type="entry name" value="ABC_TRANSPORTER_1"/>
    <property type="match status" value="1"/>
</dbReference>
<dbReference type="GO" id="GO:0016887">
    <property type="term" value="F:ATP hydrolysis activity"/>
    <property type="evidence" value="ECO:0007669"/>
    <property type="project" value="InterPro"/>
</dbReference>
<dbReference type="InterPro" id="IPR003593">
    <property type="entry name" value="AAA+_ATPase"/>
</dbReference>
<feature type="transmembrane region" description="Helical" evidence="7">
    <location>
        <begin position="145"/>
        <end position="162"/>
    </location>
</feature>
<dbReference type="EMBL" id="JRMB01000002">
    <property type="protein sequence ID" value="KGF62832.1"/>
    <property type="molecule type" value="Genomic_DNA"/>
</dbReference>
<dbReference type="SUPFAM" id="SSF52540">
    <property type="entry name" value="P-loop containing nucleoside triphosphate hydrolases"/>
    <property type="match status" value="1"/>
</dbReference>
<feature type="transmembrane region" description="Helical" evidence="7">
    <location>
        <begin position="284"/>
        <end position="301"/>
    </location>
</feature>
<evidence type="ECO:0000313" key="10">
    <source>
        <dbReference type="EMBL" id="KGF62832.1"/>
    </source>
</evidence>
<dbReference type="PROSITE" id="PS50893">
    <property type="entry name" value="ABC_TRANSPORTER_2"/>
    <property type="match status" value="1"/>
</dbReference>
<dbReference type="InterPro" id="IPR036640">
    <property type="entry name" value="ABC1_TM_sf"/>
</dbReference>
<dbReference type="GO" id="GO:0090374">
    <property type="term" value="P:oligopeptide export from mitochondrion"/>
    <property type="evidence" value="ECO:0007669"/>
    <property type="project" value="TreeGrafter"/>
</dbReference>
<dbReference type="GO" id="GO:0005524">
    <property type="term" value="F:ATP binding"/>
    <property type="evidence" value="ECO:0007669"/>
    <property type="project" value="UniProtKB-KW"/>
</dbReference>
<dbReference type="Proteomes" id="UP000029719">
    <property type="component" value="Unassembled WGS sequence"/>
</dbReference>
<evidence type="ECO:0000256" key="3">
    <source>
        <dbReference type="ARBA" id="ARBA00022741"/>
    </source>
</evidence>
<keyword evidence="5 7" id="KW-1133">Transmembrane helix</keyword>
<accession>A0A9X0EBJ2</accession>
<keyword evidence="6 7" id="KW-0472">Membrane</keyword>
<dbReference type="InterPro" id="IPR027417">
    <property type="entry name" value="P-loop_NTPase"/>
</dbReference>
<dbReference type="PANTHER" id="PTHR43394:SF1">
    <property type="entry name" value="ATP-BINDING CASSETTE SUB-FAMILY B MEMBER 10, MITOCHONDRIAL"/>
    <property type="match status" value="1"/>
</dbReference>
<evidence type="ECO:0000256" key="1">
    <source>
        <dbReference type="ARBA" id="ARBA00004651"/>
    </source>
</evidence>
<evidence type="ECO:0000256" key="7">
    <source>
        <dbReference type="SAM" id="Phobius"/>
    </source>
</evidence>
<evidence type="ECO:0000259" key="9">
    <source>
        <dbReference type="PROSITE" id="PS50929"/>
    </source>
</evidence>
<dbReference type="SUPFAM" id="SSF90123">
    <property type="entry name" value="ABC transporter transmembrane region"/>
    <property type="match status" value="1"/>
</dbReference>
<dbReference type="Gene3D" id="1.20.1560.10">
    <property type="entry name" value="ABC transporter type 1, transmembrane domain"/>
    <property type="match status" value="1"/>
</dbReference>
<gene>
    <name evidence="10" type="ORF">LT42_12775</name>
</gene>
<keyword evidence="3" id="KW-0547">Nucleotide-binding</keyword>
<evidence type="ECO:0000256" key="6">
    <source>
        <dbReference type="ARBA" id="ARBA00023136"/>
    </source>
</evidence>
<evidence type="ECO:0000259" key="8">
    <source>
        <dbReference type="PROSITE" id="PS50893"/>
    </source>
</evidence>
<evidence type="ECO:0000313" key="11">
    <source>
        <dbReference type="Proteomes" id="UP000029719"/>
    </source>
</evidence>
<dbReference type="InterPro" id="IPR003439">
    <property type="entry name" value="ABC_transporter-like_ATP-bd"/>
</dbReference>
<reference evidence="10 11" key="1">
    <citation type="submission" date="2014-09" db="EMBL/GenBank/DDBJ databases">
        <title>Genome sequence of Pseudomonas lutea strain DSM 17257T.</title>
        <authorList>
            <person name="Kwak Y."/>
            <person name="Shin J.-H."/>
        </authorList>
    </citation>
    <scope>NUCLEOTIDE SEQUENCE [LARGE SCALE GENOMIC DNA]</scope>
    <source>
        <strain evidence="10 11">DSM 17257</strain>
    </source>
</reference>
<dbReference type="PROSITE" id="PS50929">
    <property type="entry name" value="ABC_TM1F"/>
    <property type="match status" value="1"/>
</dbReference>
<protein>
    <submittedName>
        <fullName evidence="10">ABC transporter ATP-binding protein</fullName>
    </submittedName>
</protein>
<feature type="transmembrane region" description="Helical" evidence="7">
    <location>
        <begin position="27"/>
        <end position="48"/>
    </location>
</feature>
<dbReference type="GO" id="GO:0005886">
    <property type="term" value="C:plasma membrane"/>
    <property type="evidence" value="ECO:0007669"/>
    <property type="project" value="UniProtKB-SubCell"/>
</dbReference>
<name>A0A9X0EBJ2_9PSED</name>
<evidence type="ECO:0000256" key="2">
    <source>
        <dbReference type="ARBA" id="ARBA00022692"/>
    </source>
</evidence>
<dbReference type="AlphaFoldDB" id="A0A9X0EBJ2"/>
<dbReference type="InterPro" id="IPR011918">
    <property type="entry name" value="ABC_MsbA_ATP-bd"/>
</dbReference>
<dbReference type="InterPro" id="IPR039421">
    <property type="entry name" value="Type_1_exporter"/>
</dbReference>
<feature type="domain" description="ABC transmembrane type-1" evidence="9">
    <location>
        <begin position="28"/>
        <end position="310"/>
    </location>
</feature>